<keyword evidence="8" id="KW-1185">Reference proteome</keyword>
<evidence type="ECO:0000256" key="1">
    <source>
        <dbReference type="ARBA" id="ARBA00004141"/>
    </source>
</evidence>
<evidence type="ECO:0000256" key="4">
    <source>
        <dbReference type="ARBA" id="ARBA00022989"/>
    </source>
</evidence>
<dbReference type="Gene3D" id="1.20.1510.10">
    <property type="entry name" value="Cation efflux protein transmembrane domain"/>
    <property type="match status" value="1"/>
</dbReference>
<dbReference type="EMBL" id="JARYMX010000006">
    <property type="protein sequence ID" value="KAJ9545269.1"/>
    <property type="molecule type" value="Genomic_DNA"/>
</dbReference>
<evidence type="ECO:0000256" key="2">
    <source>
        <dbReference type="ARBA" id="ARBA00022448"/>
    </source>
</evidence>
<name>A0AA38WCL7_9ASTR</name>
<dbReference type="AlphaFoldDB" id="A0AA38WCL7"/>
<dbReference type="PANTHER" id="PTHR43840:SF2">
    <property type="entry name" value="METAL TOLERANCE PROTEIN 9"/>
    <property type="match status" value="1"/>
</dbReference>
<evidence type="ECO:0000256" key="3">
    <source>
        <dbReference type="ARBA" id="ARBA00022692"/>
    </source>
</evidence>
<comment type="subcellular location">
    <subcellularLocation>
        <location evidence="1">Membrane</location>
        <topology evidence="1">Multi-pass membrane protein</topology>
    </subcellularLocation>
</comment>
<dbReference type="GO" id="GO:0016020">
    <property type="term" value="C:membrane"/>
    <property type="evidence" value="ECO:0007669"/>
    <property type="project" value="UniProtKB-SubCell"/>
</dbReference>
<dbReference type="PANTHER" id="PTHR43840">
    <property type="entry name" value="MITOCHONDRIAL METAL TRANSPORTER 1-RELATED"/>
    <property type="match status" value="1"/>
</dbReference>
<gene>
    <name evidence="7" type="ORF">OSB04_024976</name>
</gene>
<dbReference type="GO" id="GO:0008324">
    <property type="term" value="F:monoatomic cation transmembrane transporter activity"/>
    <property type="evidence" value="ECO:0007669"/>
    <property type="project" value="TreeGrafter"/>
</dbReference>
<keyword evidence="3 6" id="KW-0812">Transmembrane</keyword>
<comment type="caution">
    <text evidence="7">The sequence shown here is derived from an EMBL/GenBank/DDBJ whole genome shotgun (WGS) entry which is preliminary data.</text>
</comment>
<keyword evidence="5 6" id="KW-0472">Membrane</keyword>
<accession>A0AA38WCL7</accession>
<dbReference type="Proteomes" id="UP001172457">
    <property type="component" value="Chromosome 6"/>
</dbReference>
<dbReference type="InterPro" id="IPR050291">
    <property type="entry name" value="CDF_Transporter"/>
</dbReference>
<protein>
    <submittedName>
        <fullName evidence="7">Uncharacterized protein</fullName>
    </submittedName>
</protein>
<feature type="transmembrane region" description="Helical" evidence="6">
    <location>
        <begin position="36"/>
        <end position="59"/>
    </location>
</feature>
<reference evidence="7" key="1">
    <citation type="submission" date="2023-03" db="EMBL/GenBank/DDBJ databases">
        <title>Chromosome-scale reference genome and RAD-based genetic map of yellow starthistle (Centaurea solstitialis) reveal putative structural variation and QTLs associated with invader traits.</title>
        <authorList>
            <person name="Reatini B."/>
            <person name="Cang F.A."/>
            <person name="Jiang Q."/>
            <person name="Mckibben M.T.W."/>
            <person name="Barker M.S."/>
            <person name="Rieseberg L.H."/>
            <person name="Dlugosch K.M."/>
        </authorList>
    </citation>
    <scope>NUCLEOTIDE SEQUENCE</scope>
    <source>
        <strain evidence="7">CAN-66</strain>
        <tissue evidence="7">Leaf</tissue>
    </source>
</reference>
<dbReference type="InterPro" id="IPR027469">
    <property type="entry name" value="Cation_efflux_TMD_sf"/>
</dbReference>
<keyword evidence="2" id="KW-0813">Transport</keyword>
<evidence type="ECO:0000256" key="5">
    <source>
        <dbReference type="ARBA" id="ARBA00023136"/>
    </source>
</evidence>
<organism evidence="7 8">
    <name type="scientific">Centaurea solstitialis</name>
    <name type="common">yellow star-thistle</name>
    <dbReference type="NCBI Taxonomy" id="347529"/>
    <lineage>
        <taxon>Eukaryota</taxon>
        <taxon>Viridiplantae</taxon>
        <taxon>Streptophyta</taxon>
        <taxon>Embryophyta</taxon>
        <taxon>Tracheophyta</taxon>
        <taxon>Spermatophyta</taxon>
        <taxon>Magnoliopsida</taxon>
        <taxon>eudicotyledons</taxon>
        <taxon>Gunneridae</taxon>
        <taxon>Pentapetalae</taxon>
        <taxon>asterids</taxon>
        <taxon>campanulids</taxon>
        <taxon>Asterales</taxon>
        <taxon>Asteraceae</taxon>
        <taxon>Carduoideae</taxon>
        <taxon>Cardueae</taxon>
        <taxon>Centaureinae</taxon>
        <taxon>Centaurea</taxon>
    </lineage>
</organism>
<dbReference type="SUPFAM" id="SSF161111">
    <property type="entry name" value="Cation efflux protein transmembrane domain-like"/>
    <property type="match status" value="1"/>
</dbReference>
<feature type="transmembrane region" description="Helical" evidence="6">
    <location>
        <begin position="71"/>
        <end position="95"/>
    </location>
</feature>
<keyword evidence="4 6" id="KW-1133">Transmembrane helix</keyword>
<evidence type="ECO:0000313" key="7">
    <source>
        <dbReference type="EMBL" id="KAJ9545269.1"/>
    </source>
</evidence>
<proteinExistence type="predicted"/>
<sequence length="201" mass="23534">MVVIVLFCRMKSIIWLRMREWTSMIQTWLTIESKSLAVTASTLDSLLELLCGIILWFTSNAMRNPNQYCMMHIYALQGIIVFASVMATLGFQILLESTRQFIAKTCPDMNRDNECWVLYFQGRQGHSDQCQFILAQVKEYYCYKSLHPPHRAGTLNSVEKENIELYFVNTEFQLADLFTKALDEKRFKFLISRLGMIDRKI</sequence>
<evidence type="ECO:0000313" key="8">
    <source>
        <dbReference type="Proteomes" id="UP001172457"/>
    </source>
</evidence>
<evidence type="ECO:0000256" key="6">
    <source>
        <dbReference type="SAM" id="Phobius"/>
    </source>
</evidence>